<protein>
    <recommendedName>
        <fullName evidence="5">Lipoprotein</fullName>
    </recommendedName>
</protein>
<sequence>MERRMKKLLFIGLTSLVLSACYSGFTHTNSNGSKWEKKEVYSAPQIDNTDSKIEGKSSLFSQPKTEKSVGKQSKTKAISAAKVKKKSVSSYPTKKRYRNFSSCDCGYGYCYGPRGGRYCYTSGGNKSYR</sequence>
<evidence type="ECO:0000256" key="2">
    <source>
        <dbReference type="SAM" id="SignalP"/>
    </source>
</evidence>
<name>A0ABM5P9V2_BIBTR</name>
<evidence type="ECO:0000313" key="4">
    <source>
        <dbReference type="Proteomes" id="UP000019092"/>
    </source>
</evidence>
<reference evidence="3 4" key="1">
    <citation type="submission" date="2013-12" db="EMBL/GenBank/DDBJ databases">
        <title>Annotation of the Bibersteinia trehalosi USDA-ARS-USMARC-189 complete genome.</title>
        <authorList>
            <person name="Harhay G.P."/>
            <person name="McVey S."/>
            <person name="Clawson M.L."/>
            <person name="Bono J."/>
            <person name="Heaton M.P."/>
            <person name="Chitko-Mckown C.G."/>
            <person name="Harhay D.M."/>
            <person name="Smith T.P.L."/>
        </authorList>
    </citation>
    <scope>NUCLEOTIDE SEQUENCE [LARGE SCALE GENOMIC DNA]</scope>
    <source>
        <strain evidence="3 4">USDA-ARS-USMARC-189</strain>
    </source>
</reference>
<feature type="region of interest" description="Disordered" evidence="1">
    <location>
        <begin position="46"/>
        <end position="73"/>
    </location>
</feature>
<gene>
    <name evidence="3" type="ORF">F543_2100</name>
</gene>
<evidence type="ECO:0000256" key="1">
    <source>
        <dbReference type="SAM" id="MobiDB-lite"/>
    </source>
</evidence>
<feature type="chain" id="PRO_5047120062" description="Lipoprotein" evidence="2">
    <location>
        <begin position="21"/>
        <end position="129"/>
    </location>
</feature>
<proteinExistence type="predicted"/>
<accession>A0ABM5P9V2</accession>
<organism evidence="3 4">
    <name type="scientific">Bibersteinia trehalosi USDA-ARS-USMARC-189</name>
    <dbReference type="NCBI Taxonomy" id="1263831"/>
    <lineage>
        <taxon>Bacteria</taxon>
        <taxon>Pseudomonadati</taxon>
        <taxon>Pseudomonadota</taxon>
        <taxon>Gammaproteobacteria</taxon>
        <taxon>Pasteurellales</taxon>
        <taxon>Pasteurellaceae</taxon>
        <taxon>Bibersteinia</taxon>
    </lineage>
</organism>
<keyword evidence="4" id="KW-1185">Reference proteome</keyword>
<evidence type="ECO:0008006" key="5">
    <source>
        <dbReference type="Google" id="ProtNLM"/>
    </source>
</evidence>
<dbReference type="EMBL" id="CP006955">
    <property type="protein sequence ID" value="AHG83074.1"/>
    <property type="molecule type" value="Genomic_DNA"/>
</dbReference>
<dbReference type="PROSITE" id="PS51257">
    <property type="entry name" value="PROKAR_LIPOPROTEIN"/>
    <property type="match status" value="1"/>
</dbReference>
<evidence type="ECO:0000313" key="3">
    <source>
        <dbReference type="EMBL" id="AHG83074.1"/>
    </source>
</evidence>
<dbReference type="Proteomes" id="UP000019092">
    <property type="component" value="Chromosome"/>
</dbReference>
<keyword evidence="2" id="KW-0732">Signal</keyword>
<feature type="signal peptide" evidence="2">
    <location>
        <begin position="1"/>
        <end position="20"/>
    </location>
</feature>